<dbReference type="EMBL" id="JABSTQ010009254">
    <property type="protein sequence ID" value="KAG0431122.1"/>
    <property type="molecule type" value="Genomic_DNA"/>
</dbReference>
<organism evidence="1 2">
    <name type="scientific">Ixodes persulcatus</name>
    <name type="common">Taiga tick</name>
    <dbReference type="NCBI Taxonomy" id="34615"/>
    <lineage>
        <taxon>Eukaryota</taxon>
        <taxon>Metazoa</taxon>
        <taxon>Ecdysozoa</taxon>
        <taxon>Arthropoda</taxon>
        <taxon>Chelicerata</taxon>
        <taxon>Arachnida</taxon>
        <taxon>Acari</taxon>
        <taxon>Parasitiformes</taxon>
        <taxon>Ixodida</taxon>
        <taxon>Ixodoidea</taxon>
        <taxon>Ixodidae</taxon>
        <taxon>Ixodinae</taxon>
        <taxon>Ixodes</taxon>
    </lineage>
</organism>
<name>A0AC60QCJ3_IXOPE</name>
<sequence length="282" mass="29605">MTRKIEDVGFIGAGNMAQSIIAGIMEAGLQARHVWASAPSDRNLRLLKEKGINVTNQNAEVAGKCSIVFICVKPHFVDQVAAEIGPHITSRHLVISIACRSEDVTSCQIQTCFQVLPAHCRIVRCMPNTATAVKAGVCALCRGPGAHAEDVLAVKSLLGSVGLCEEVPENLMDAVGGLSGCGPAYVFLVIQGMADGAVKMGVPRQLALKLAAQTVMGAGKLALESKLHPEELKDNVCSPGGTTIYGVHCLENRSTRGAFAEAVEAATKRAQELSHGLEAKGN</sequence>
<evidence type="ECO:0000313" key="2">
    <source>
        <dbReference type="Proteomes" id="UP000805193"/>
    </source>
</evidence>
<evidence type="ECO:0000313" key="1">
    <source>
        <dbReference type="EMBL" id="KAG0431122.1"/>
    </source>
</evidence>
<proteinExistence type="predicted"/>
<dbReference type="Proteomes" id="UP000805193">
    <property type="component" value="Unassembled WGS sequence"/>
</dbReference>
<comment type="caution">
    <text evidence="1">The sequence shown here is derived from an EMBL/GenBank/DDBJ whole genome shotgun (WGS) entry which is preliminary data.</text>
</comment>
<protein>
    <submittedName>
        <fullName evidence="1">Uncharacterized protein</fullName>
    </submittedName>
</protein>
<keyword evidence="2" id="KW-1185">Reference proteome</keyword>
<gene>
    <name evidence="1" type="ORF">HPB47_022077</name>
</gene>
<accession>A0AC60QCJ3</accession>
<reference evidence="1 2" key="1">
    <citation type="journal article" date="2020" name="Cell">
        <title>Large-Scale Comparative Analyses of Tick Genomes Elucidate Their Genetic Diversity and Vector Capacities.</title>
        <authorList>
            <consortium name="Tick Genome and Microbiome Consortium (TIGMIC)"/>
            <person name="Jia N."/>
            <person name="Wang J."/>
            <person name="Shi W."/>
            <person name="Du L."/>
            <person name="Sun Y."/>
            <person name="Zhan W."/>
            <person name="Jiang J.F."/>
            <person name="Wang Q."/>
            <person name="Zhang B."/>
            <person name="Ji P."/>
            <person name="Bell-Sakyi L."/>
            <person name="Cui X.M."/>
            <person name="Yuan T.T."/>
            <person name="Jiang B.G."/>
            <person name="Yang W.F."/>
            <person name="Lam T.T."/>
            <person name="Chang Q.C."/>
            <person name="Ding S.J."/>
            <person name="Wang X.J."/>
            <person name="Zhu J.G."/>
            <person name="Ruan X.D."/>
            <person name="Zhao L."/>
            <person name="Wei J.T."/>
            <person name="Ye R.Z."/>
            <person name="Que T.C."/>
            <person name="Du C.H."/>
            <person name="Zhou Y.H."/>
            <person name="Cheng J.X."/>
            <person name="Dai P.F."/>
            <person name="Guo W.B."/>
            <person name="Han X.H."/>
            <person name="Huang E.J."/>
            <person name="Li L.F."/>
            <person name="Wei W."/>
            <person name="Gao Y.C."/>
            <person name="Liu J.Z."/>
            <person name="Shao H.Z."/>
            <person name="Wang X."/>
            <person name="Wang C.C."/>
            <person name="Yang T.C."/>
            <person name="Huo Q.B."/>
            <person name="Li W."/>
            <person name="Chen H.Y."/>
            <person name="Chen S.E."/>
            <person name="Zhou L.G."/>
            <person name="Ni X.B."/>
            <person name="Tian J.H."/>
            <person name="Sheng Y."/>
            <person name="Liu T."/>
            <person name="Pan Y.S."/>
            <person name="Xia L.Y."/>
            <person name="Li J."/>
            <person name="Zhao F."/>
            <person name="Cao W.C."/>
        </authorList>
    </citation>
    <scope>NUCLEOTIDE SEQUENCE [LARGE SCALE GENOMIC DNA]</scope>
    <source>
        <strain evidence="1">Iper-2018</strain>
    </source>
</reference>